<dbReference type="Proteomes" id="UP000295444">
    <property type="component" value="Unassembled WGS sequence"/>
</dbReference>
<dbReference type="EMBL" id="SNXZ01000007">
    <property type="protein sequence ID" value="TDP93004.1"/>
    <property type="molecule type" value="Genomic_DNA"/>
</dbReference>
<gene>
    <name evidence="8" type="ORF">EV186_107239</name>
</gene>
<evidence type="ECO:0000313" key="9">
    <source>
        <dbReference type="Proteomes" id="UP000295444"/>
    </source>
</evidence>
<dbReference type="AlphaFoldDB" id="A0A4R6S1C8"/>
<evidence type="ECO:0000256" key="4">
    <source>
        <dbReference type="ARBA" id="ARBA00023002"/>
    </source>
</evidence>
<name>A0A4R6S1C8_LABRH</name>
<dbReference type="Pfam" id="PF00067">
    <property type="entry name" value="p450"/>
    <property type="match status" value="1"/>
</dbReference>
<keyword evidence="5 7" id="KW-0408">Iron</keyword>
<dbReference type="PANTHER" id="PTHR46696">
    <property type="entry name" value="P450, PUTATIVE (EUROFUNG)-RELATED"/>
    <property type="match status" value="1"/>
</dbReference>
<dbReference type="GO" id="GO:0020037">
    <property type="term" value="F:heme binding"/>
    <property type="evidence" value="ECO:0007669"/>
    <property type="project" value="InterPro"/>
</dbReference>
<evidence type="ECO:0000313" key="8">
    <source>
        <dbReference type="EMBL" id="TDP93004.1"/>
    </source>
</evidence>
<dbReference type="Gene3D" id="1.10.630.10">
    <property type="entry name" value="Cytochrome P450"/>
    <property type="match status" value="1"/>
</dbReference>
<dbReference type="GO" id="GO:0004497">
    <property type="term" value="F:monooxygenase activity"/>
    <property type="evidence" value="ECO:0007669"/>
    <property type="project" value="UniProtKB-KW"/>
</dbReference>
<keyword evidence="9" id="KW-1185">Reference proteome</keyword>
<sequence length="416" mass="44943">MSAPTAASAVAASAAALLRELLSDQGRRDPYPVYARLHELGTVVPLPPDGKHAAIVHGHDAVGRVLRDPGFAVLDGDYLDRTSTRWREHLAVQTMQNSVFHAGGDRLARVRRLFGQVFSASRAATLEPVIERIADRLLDELAAAAEHGAVDVMARFALRLPSDVIGEILGVPEPDRAGFPARVKAFDAILELGQRSFRELRAADTAAAELTAYFAALVAERRVRPADDLVSALAADDRLPEPELLANLIVVFNAGFRTTANLIGNGLHLLLQHPDSLAALRADPALAPSCVEEILRFDPPVHFAVRFAVHDTEVDGVPVPEGRTVLILTAAANRDPARFADPDQFDPTRTDNQHYAFSAGPHYCLGAALGRAVGRIALPRLLTRFPRLALAAEPAARHQFMLRGYDRLDLLCGTAS</sequence>
<dbReference type="RefSeq" id="WP_133853338.1">
    <property type="nucleotide sequence ID" value="NZ_SNXZ01000007.1"/>
</dbReference>
<dbReference type="PROSITE" id="PS00086">
    <property type="entry name" value="CYTOCHROME_P450"/>
    <property type="match status" value="1"/>
</dbReference>
<evidence type="ECO:0000256" key="6">
    <source>
        <dbReference type="ARBA" id="ARBA00023033"/>
    </source>
</evidence>
<keyword evidence="4 7" id="KW-0560">Oxidoreductase</keyword>
<dbReference type="InterPro" id="IPR001128">
    <property type="entry name" value="Cyt_P450"/>
</dbReference>
<reference evidence="8 9" key="1">
    <citation type="submission" date="2019-03" db="EMBL/GenBank/DDBJ databases">
        <title>Genomic Encyclopedia of Type Strains, Phase IV (KMG-IV): sequencing the most valuable type-strain genomes for metagenomic binning, comparative biology and taxonomic classification.</title>
        <authorList>
            <person name="Goeker M."/>
        </authorList>
    </citation>
    <scope>NUCLEOTIDE SEQUENCE [LARGE SCALE GENOMIC DNA]</scope>
    <source>
        <strain evidence="8 9">DSM 45361</strain>
    </source>
</reference>
<keyword evidence="6 7" id="KW-0503">Monooxygenase</keyword>
<keyword evidence="2 7" id="KW-0349">Heme</keyword>
<keyword evidence="3 7" id="KW-0479">Metal-binding</keyword>
<dbReference type="CDD" id="cd20625">
    <property type="entry name" value="CYP164-like"/>
    <property type="match status" value="1"/>
</dbReference>
<proteinExistence type="inferred from homology"/>
<accession>A0A4R6S1C8</accession>
<evidence type="ECO:0000256" key="2">
    <source>
        <dbReference type="ARBA" id="ARBA00022617"/>
    </source>
</evidence>
<evidence type="ECO:0000256" key="3">
    <source>
        <dbReference type="ARBA" id="ARBA00022723"/>
    </source>
</evidence>
<dbReference type="GO" id="GO:0016705">
    <property type="term" value="F:oxidoreductase activity, acting on paired donors, with incorporation or reduction of molecular oxygen"/>
    <property type="evidence" value="ECO:0007669"/>
    <property type="project" value="InterPro"/>
</dbReference>
<comment type="caution">
    <text evidence="8">The sequence shown here is derived from an EMBL/GenBank/DDBJ whole genome shotgun (WGS) entry which is preliminary data.</text>
</comment>
<dbReference type="PANTHER" id="PTHR46696:SF1">
    <property type="entry name" value="CYTOCHROME P450 YJIB-RELATED"/>
    <property type="match status" value="1"/>
</dbReference>
<dbReference type="SUPFAM" id="SSF48264">
    <property type="entry name" value="Cytochrome P450"/>
    <property type="match status" value="1"/>
</dbReference>
<dbReference type="InterPro" id="IPR036396">
    <property type="entry name" value="Cyt_P450_sf"/>
</dbReference>
<dbReference type="PRINTS" id="PR00359">
    <property type="entry name" value="BP450"/>
</dbReference>
<evidence type="ECO:0000256" key="5">
    <source>
        <dbReference type="ARBA" id="ARBA00023004"/>
    </source>
</evidence>
<dbReference type="InterPro" id="IPR017972">
    <property type="entry name" value="Cyt_P450_CS"/>
</dbReference>
<organism evidence="8 9">
    <name type="scientific">Labedaea rhizosphaerae</name>
    <dbReference type="NCBI Taxonomy" id="598644"/>
    <lineage>
        <taxon>Bacteria</taxon>
        <taxon>Bacillati</taxon>
        <taxon>Actinomycetota</taxon>
        <taxon>Actinomycetes</taxon>
        <taxon>Pseudonocardiales</taxon>
        <taxon>Pseudonocardiaceae</taxon>
        <taxon>Labedaea</taxon>
    </lineage>
</organism>
<protein>
    <submittedName>
        <fullName evidence="8">Cytochrome P450</fullName>
    </submittedName>
</protein>
<evidence type="ECO:0000256" key="7">
    <source>
        <dbReference type="RuleBase" id="RU000461"/>
    </source>
</evidence>
<evidence type="ECO:0000256" key="1">
    <source>
        <dbReference type="ARBA" id="ARBA00010617"/>
    </source>
</evidence>
<dbReference type="FunFam" id="1.10.630.10:FF:000018">
    <property type="entry name" value="Cytochrome P450 monooxygenase"/>
    <property type="match status" value="1"/>
</dbReference>
<dbReference type="GO" id="GO:0005506">
    <property type="term" value="F:iron ion binding"/>
    <property type="evidence" value="ECO:0007669"/>
    <property type="project" value="InterPro"/>
</dbReference>
<comment type="similarity">
    <text evidence="1 7">Belongs to the cytochrome P450 family.</text>
</comment>
<dbReference type="OrthoDB" id="5500002at2"/>
<dbReference type="InterPro" id="IPR002397">
    <property type="entry name" value="Cyt_P450_B"/>
</dbReference>